<name>A0A178MIB5_9CHLR</name>
<dbReference type="STRING" id="1707952.A6A03_07660"/>
<proteinExistence type="predicted"/>
<evidence type="ECO:0000313" key="4">
    <source>
        <dbReference type="EMBL" id="OAN48452.1"/>
    </source>
</evidence>
<feature type="compositionally biased region" description="Basic and acidic residues" evidence="1">
    <location>
        <begin position="1"/>
        <end position="17"/>
    </location>
</feature>
<organism evidence="4 5">
    <name type="scientific">Chloroflexus islandicus</name>
    <dbReference type="NCBI Taxonomy" id="1707952"/>
    <lineage>
        <taxon>Bacteria</taxon>
        <taxon>Bacillati</taxon>
        <taxon>Chloroflexota</taxon>
        <taxon>Chloroflexia</taxon>
        <taxon>Chloroflexales</taxon>
        <taxon>Chloroflexineae</taxon>
        <taxon>Chloroflexaceae</taxon>
        <taxon>Chloroflexus</taxon>
    </lineage>
</organism>
<evidence type="ECO:0000256" key="2">
    <source>
        <dbReference type="SAM" id="Phobius"/>
    </source>
</evidence>
<evidence type="ECO:0000313" key="5">
    <source>
        <dbReference type="Proteomes" id="UP000078287"/>
    </source>
</evidence>
<dbReference type="Proteomes" id="UP000078287">
    <property type="component" value="Unassembled WGS sequence"/>
</dbReference>
<dbReference type="OrthoDB" id="151389at2"/>
<dbReference type="EMBL" id="LWQS01000031">
    <property type="protein sequence ID" value="OAN48452.1"/>
    <property type="molecule type" value="Genomic_DNA"/>
</dbReference>
<feature type="region of interest" description="Disordered" evidence="1">
    <location>
        <begin position="1"/>
        <end position="49"/>
    </location>
</feature>
<dbReference type="Pfam" id="PF08239">
    <property type="entry name" value="SH3_3"/>
    <property type="match status" value="1"/>
</dbReference>
<reference evidence="4 5" key="1">
    <citation type="submission" date="2016-04" db="EMBL/GenBank/DDBJ databases">
        <title>Chloroflexus islandicus sp. nov., a thermophilic filamentous anoxygenic phototrophic bacterium from geyser Strokkur (Iceland).</title>
        <authorList>
            <person name="Gaisin V.A."/>
            <person name="Kalashnikov A.M."/>
            <person name="Sukhacheva M.V."/>
            <person name="Grouzdev D.S."/>
            <person name="Ivanov T.M."/>
            <person name="Kuznetsov B."/>
            <person name="Gorlenko V.M."/>
        </authorList>
    </citation>
    <scope>NUCLEOTIDE SEQUENCE [LARGE SCALE GENOMIC DNA]</scope>
    <source>
        <strain evidence="5">isl-2</strain>
    </source>
</reference>
<sequence length="207" mass="22901">MSQERERRATQVERRSEIGPSQRETSRTERLDASAPNPHWRPPRAGGRGSIVTTTNVWHDLPRWLQARGWIYLLVLFVLIVAIFMLTLSLLRGDRREAPIGAPQPTAITQPTSESTLLLGNEGANAAPQPAPPPAPRFFVVVNTGGQGLFLRPQPNRTNPPIATLPDGTRLEQIGDDVPGEDRLWRPVRTPDGLEGYVAVDFLAPEQ</sequence>
<keyword evidence="2" id="KW-1133">Transmembrane helix</keyword>
<dbReference type="Gene3D" id="2.30.30.40">
    <property type="entry name" value="SH3 Domains"/>
    <property type="match status" value="1"/>
</dbReference>
<keyword evidence="2" id="KW-0472">Membrane</keyword>
<dbReference type="AlphaFoldDB" id="A0A178MIB5"/>
<keyword evidence="2" id="KW-0812">Transmembrane</keyword>
<comment type="caution">
    <text evidence="4">The sequence shown here is derived from an EMBL/GenBank/DDBJ whole genome shotgun (WGS) entry which is preliminary data.</text>
</comment>
<evidence type="ECO:0000259" key="3">
    <source>
        <dbReference type="Pfam" id="PF08239"/>
    </source>
</evidence>
<feature type="domain" description="SH3b" evidence="3">
    <location>
        <begin position="148"/>
        <end position="203"/>
    </location>
</feature>
<dbReference type="InterPro" id="IPR003646">
    <property type="entry name" value="SH3-like_bac-type"/>
</dbReference>
<accession>A0A178MIB5</accession>
<protein>
    <recommendedName>
        <fullName evidence="3">SH3b domain-containing protein</fullName>
    </recommendedName>
</protein>
<feature type="transmembrane region" description="Helical" evidence="2">
    <location>
        <begin position="70"/>
        <end position="91"/>
    </location>
</feature>
<dbReference type="RefSeq" id="WP_066782870.1">
    <property type="nucleotide sequence ID" value="NZ_LWQS01000031.1"/>
</dbReference>
<evidence type="ECO:0000256" key="1">
    <source>
        <dbReference type="SAM" id="MobiDB-lite"/>
    </source>
</evidence>
<gene>
    <name evidence="4" type="ORF">A6A03_07660</name>
</gene>
<keyword evidence="5" id="KW-1185">Reference proteome</keyword>